<evidence type="ECO:0000256" key="2">
    <source>
        <dbReference type="SAM" id="MobiDB-lite"/>
    </source>
</evidence>
<dbReference type="GO" id="GO:0043130">
    <property type="term" value="F:ubiquitin binding"/>
    <property type="evidence" value="ECO:0007669"/>
    <property type="project" value="TreeGrafter"/>
</dbReference>
<evidence type="ECO:0000259" key="3">
    <source>
        <dbReference type="PROSITE" id="PS50033"/>
    </source>
</evidence>
<dbReference type="GO" id="GO:0005634">
    <property type="term" value="C:nucleus"/>
    <property type="evidence" value="ECO:0007669"/>
    <property type="project" value="TreeGrafter"/>
</dbReference>
<evidence type="ECO:0000259" key="4">
    <source>
        <dbReference type="PROSITE" id="PS51399"/>
    </source>
</evidence>
<dbReference type="GO" id="GO:0000045">
    <property type="term" value="P:autophagosome assembly"/>
    <property type="evidence" value="ECO:0007669"/>
    <property type="project" value="TreeGrafter"/>
</dbReference>
<feature type="domain" description="UBX" evidence="3">
    <location>
        <begin position="306"/>
        <end position="383"/>
    </location>
</feature>
<feature type="compositionally biased region" description="Basic and acidic residues" evidence="2">
    <location>
        <begin position="228"/>
        <end position="250"/>
    </location>
</feature>
<dbReference type="GO" id="GO:0007030">
    <property type="term" value="P:Golgi organization"/>
    <property type="evidence" value="ECO:0007669"/>
    <property type="project" value="TreeGrafter"/>
</dbReference>
<dbReference type="InterPro" id="IPR036241">
    <property type="entry name" value="NSFL1C_SEP_dom_sf"/>
</dbReference>
<sequence>MDIDSNPDAHAALIISFCEITSASHQEAVFYLESHNFDLDAAVSTFLDSTSHHNITGGTNDVAEDNILPPSAEFPMPSHPPIDPASMTTAPGMAPKNPSGSGTGGIRTNSNLKRPAPDSTGCDSGESEENNAGGGPKSVDDILNQARQLAVGGPPEYPQSSATPKGFTGTSRSLSENAVLSTPQPPQTIRHRITFWRNGFSIDNGPLRRLNDPENASFLESIKMSECPKELEPADRRSTVEVSLTRRDDNYPEPSQKGHGSFLGVGRTLGSSSSSSDAAGDPNLVTALGASSGASALPSMGPIVDDSKPVTLIQIMLIDGTRMVSRFNRHHTIRDIRGFLDASSPGGAVAYRLRVMGFPPKQLTDLNQTIEQAGIIKGNMTTTPTRETRGSWTRATVI</sequence>
<dbReference type="InterPro" id="IPR009060">
    <property type="entry name" value="UBA-like_sf"/>
</dbReference>
<name>A0A835C5K0_9FABA</name>
<evidence type="ECO:0000256" key="1">
    <source>
        <dbReference type="ARBA" id="ARBA00022786"/>
    </source>
</evidence>
<feature type="compositionally biased region" description="Polar residues" evidence="2">
    <location>
        <begin position="158"/>
        <end position="182"/>
    </location>
</feature>
<proteinExistence type="predicted"/>
<dbReference type="PANTHER" id="PTHR23333:SF45">
    <property type="entry name" value="PLANT UBX DOMAIN-CONTAINING PROTEIN 4-LIKE"/>
    <property type="match status" value="1"/>
</dbReference>
<dbReference type="PROSITE" id="PS51399">
    <property type="entry name" value="SEP"/>
    <property type="match status" value="1"/>
</dbReference>
<dbReference type="CDD" id="cd01770">
    <property type="entry name" value="UBX_UBXN2"/>
    <property type="match status" value="1"/>
</dbReference>
<dbReference type="SUPFAM" id="SSF46934">
    <property type="entry name" value="UBA-like"/>
    <property type="match status" value="1"/>
</dbReference>
<dbReference type="GO" id="GO:0005829">
    <property type="term" value="C:cytosol"/>
    <property type="evidence" value="ECO:0007669"/>
    <property type="project" value="TreeGrafter"/>
</dbReference>
<dbReference type="SMART" id="SM00553">
    <property type="entry name" value="SEP"/>
    <property type="match status" value="1"/>
</dbReference>
<organism evidence="5 6">
    <name type="scientific">Senna tora</name>
    <dbReference type="NCBI Taxonomy" id="362788"/>
    <lineage>
        <taxon>Eukaryota</taxon>
        <taxon>Viridiplantae</taxon>
        <taxon>Streptophyta</taxon>
        <taxon>Embryophyta</taxon>
        <taxon>Tracheophyta</taxon>
        <taxon>Spermatophyta</taxon>
        <taxon>Magnoliopsida</taxon>
        <taxon>eudicotyledons</taxon>
        <taxon>Gunneridae</taxon>
        <taxon>Pentapetalae</taxon>
        <taxon>rosids</taxon>
        <taxon>fabids</taxon>
        <taxon>Fabales</taxon>
        <taxon>Fabaceae</taxon>
        <taxon>Caesalpinioideae</taxon>
        <taxon>Cassia clade</taxon>
        <taxon>Senna</taxon>
    </lineage>
</organism>
<dbReference type="Pfam" id="PF00789">
    <property type="entry name" value="UBX"/>
    <property type="match status" value="1"/>
</dbReference>
<feature type="region of interest" description="Disordered" evidence="2">
    <location>
        <begin position="228"/>
        <end position="280"/>
    </location>
</feature>
<feature type="region of interest" description="Disordered" evidence="2">
    <location>
        <begin position="57"/>
        <end position="185"/>
    </location>
</feature>
<keyword evidence="1" id="KW-0833">Ubl conjugation pathway</keyword>
<evidence type="ECO:0000313" key="6">
    <source>
        <dbReference type="Proteomes" id="UP000634136"/>
    </source>
</evidence>
<gene>
    <name evidence="5" type="ORF">G2W53_015402</name>
</gene>
<dbReference type="Gene3D" id="3.30.420.210">
    <property type="entry name" value="SEP domain"/>
    <property type="match status" value="1"/>
</dbReference>
<dbReference type="GO" id="GO:0061025">
    <property type="term" value="P:membrane fusion"/>
    <property type="evidence" value="ECO:0007669"/>
    <property type="project" value="TreeGrafter"/>
</dbReference>
<dbReference type="Pfam" id="PF08059">
    <property type="entry name" value="SEP"/>
    <property type="match status" value="1"/>
</dbReference>
<dbReference type="SUPFAM" id="SSF54236">
    <property type="entry name" value="Ubiquitin-like"/>
    <property type="match status" value="1"/>
</dbReference>
<dbReference type="FunFam" id="3.30.420.210:FF:000005">
    <property type="entry name" value="Plant UBX domain-containing protein 4"/>
    <property type="match status" value="1"/>
</dbReference>
<dbReference type="Proteomes" id="UP000634136">
    <property type="component" value="Unassembled WGS sequence"/>
</dbReference>
<keyword evidence="6" id="KW-1185">Reference proteome</keyword>
<dbReference type="AlphaFoldDB" id="A0A835C5K0"/>
<dbReference type="EMBL" id="JAAIUW010000005">
    <property type="protein sequence ID" value="KAF7833069.1"/>
    <property type="molecule type" value="Genomic_DNA"/>
</dbReference>
<accession>A0A835C5K0</accession>
<dbReference type="InterPro" id="IPR039517">
    <property type="entry name" value="C6orf106_UBA-like"/>
</dbReference>
<dbReference type="CDD" id="cd14349">
    <property type="entry name" value="UBA_CF106"/>
    <property type="match status" value="1"/>
</dbReference>
<dbReference type="InterPro" id="IPR029071">
    <property type="entry name" value="Ubiquitin-like_domsf"/>
</dbReference>
<protein>
    <submittedName>
        <fullName evidence="5">Plant UBX domain-containing protein 4-like</fullName>
    </submittedName>
</protein>
<comment type="caution">
    <text evidence="5">The sequence shown here is derived from an EMBL/GenBank/DDBJ whole genome shotgun (WGS) entry which is preliminary data.</text>
</comment>
<dbReference type="InterPro" id="IPR012989">
    <property type="entry name" value="SEP_domain"/>
</dbReference>
<dbReference type="GO" id="GO:0043161">
    <property type="term" value="P:proteasome-mediated ubiquitin-dependent protein catabolic process"/>
    <property type="evidence" value="ECO:0007669"/>
    <property type="project" value="TreeGrafter"/>
</dbReference>
<evidence type="ECO:0000313" key="5">
    <source>
        <dbReference type="EMBL" id="KAF7833069.1"/>
    </source>
</evidence>
<dbReference type="InterPro" id="IPR001012">
    <property type="entry name" value="UBX_dom"/>
</dbReference>
<dbReference type="Pfam" id="PF14555">
    <property type="entry name" value="UBA_4"/>
    <property type="match status" value="1"/>
</dbReference>
<dbReference type="OrthoDB" id="25887at2759"/>
<feature type="domain" description="SEP" evidence="4">
    <location>
        <begin position="188"/>
        <end position="252"/>
    </location>
</feature>
<dbReference type="PROSITE" id="PS50033">
    <property type="entry name" value="UBX"/>
    <property type="match status" value="1"/>
</dbReference>
<reference evidence="5" key="1">
    <citation type="submission" date="2020-09" db="EMBL/GenBank/DDBJ databases">
        <title>Genome-Enabled Discovery of Anthraquinone Biosynthesis in Senna tora.</title>
        <authorList>
            <person name="Kang S.-H."/>
            <person name="Pandey R.P."/>
            <person name="Lee C.-M."/>
            <person name="Sim J.-S."/>
            <person name="Jeong J.-T."/>
            <person name="Choi B.-S."/>
            <person name="Jung M."/>
            <person name="Ginzburg D."/>
            <person name="Zhao K."/>
            <person name="Won S.Y."/>
            <person name="Oh T.-J."/>
            <person name="Yu Y."/>
            <person name="Kim N.-H."/>
            <person name="Lee O.R."/>
            <person name="Lee T.-H."/>
            <person name="Bashyal P."/>
            <person name="Kim T.-S."/>
            <person name="Lee W.-H."/>
            <person name="Kawkins C."/>
            <person name="Kim C.-K."/>
            <person name="Kim J.S."/>
            <person name="Ahn B.O."/>
            <person name="Rhee S.Y."/>
            <person name="Sohng J.K."/>
        </authorList>
    </citation>
    <scope>NUCLEOTIDE SEQUENCE</scope>
    <source>
        <tissue evidence="5">Leaf</tissue>
    </source>
</reference>
<dbReference type="PANTHER" id="PTHR23333">
    <property type="entry name" value="UBX DOMAIN CONTAINING PROTEIN"/>
    <property type="match status" value="1"/>
</dbReference>
<dbReference type="SUPFAM" id="SSF102848">
    <property type="entry name" value="NSFL1 (p97 ATPase) cofactor p47, SEP domain"/>
    <property type="match status" value="1"/>
</dbReference>
<dbReference type="Gene3D" id="1.10.8.10">
    <property type="entry name" value="DNA helicase RuvA subunit, C-terminal domain"/>
    <property type="match status" value="1"/>
</dbReference>
<dbReference type="Gene3D" id="3.10.20.90">
    <property type="entry name" value="Phosphatidylinositol 3-kinase Catalytic Subunit, Chain A, domain 1"/>
    <property type="match status" value="1"/>
</dbReference>
<dbReference type="GO" id="GO:0031468">
    <property type="term" value="P:nuclear membrane reassembly"/>
    <property type="evidence" value="ECO:0007669"/>
    <property type="project" value="TreeGrafter"/>
</dbReference>